<accession>A0A7D3UTS7</accession>
<dbReference type="PIRSF" id="PIRSF000097">
    <property type="entry name" value="AKR"/>
    <property type="match status" value="1"/>
</dbReference>
<reference evidence="5 6" key="1">
    <citation type="submission" date="2020-04" db="EMBL/GenBank/DDBJ databases">
        <title>Advantages and limits of metagenomic assembly and binning of a giant virus.</title>
        <authorList>
            <person name="Schulz F."/>
            <person name="Andreani J."/>
            <person name="Francis R."/>
            <person name="Boudjemaa H."/>
            <person name="Bou Khalil J.Y."/>
            <person name="Lee J."/>
            <person name="La Scola B."/>
            <person name="Woyke T."/>
        </authorList>
    </citation>
    <scope>NUCLEOTIDE SEQUENCE [LARGE SCALE GENOMIC DNA]</scope>
    <source>
        <strain evidence="5 6">FV1/VV64</strain>
    </source>
</reference>
<evidence type="ECO:0000256" key="3">
    <source>
        <dbReference type="ARBA" id="ARBA00023002"/>
    </source>
</evidence>
<keyword evidence="2" id="KW-0521">NADP</keyword>
<evidence type="ECO:0000313" key="5">
    <source>
        <dbReference type="EMBL" id="QKF94530.1"/>
    </source>
</evidence>
<sequence length="276" mass="31691">METIPPCGFGTYRLRGDAARESTACALNEGYNHIDTANLYGNEDKVGEAIKNSKIPRDKLWITTKIQIKDIKKGKDAMYASISNSLTQLQTSYLDLVLLHGPVEECLIESWSILEEVILGSVEHLKDRVRFIGISNYDVHHLEQLLPVCRIKPYANQFEVSPYLNRFNLIDYCKEKNIIVVAHTSLVKGEKFNDQKLIEMSEQTRISKSLVLLGWGLSHGMVVLPRSSNPEHIKENLQCLQIKLDTNIMSQLNEFYKYEKEEPGYYTHPQYIKKKN</sequence>
<dbReference type="SUPFAM" id="SSF51430">
    <property type="entry name" value="NAD(P)-linked oxidoreductase"/>
    <property type="match status" value="1"/>
</dbReference>
<dbReference type="InterPro" id="IPR036812">
    <property type="entry name" value="NAD(P)_OxRdtase_dom_sf"/>
</dbReference>
<dbReference type="PANTHER" id="PTHR43827">
    <property type="entry name" value="2,5-DIKETO-D-GLUCONIC ACID REDUCTASE"/>
    <property type="match status" value="1"/>
</dbReference>
<dbReference type="InterPro" id="IPR020471">
    <property type="entry name" value="AKR"/>
</dbReference>
<comment type="similarity">
    <text evidence="1">Belongs to the aldo/keto reductase family.</text>
</comment>
<keyword evidence="3" id="KW-0560">Oxidoreductase</keyword>
<evidence type="ECO:0000259" key="4">
    <source>
        <dbReference type="Pfam" id="PF00248"/>
    </source>
</evidence>
<dbReference type="CDD" id="cd19071">
    <property type="entry name" value="AKR_AKR1-5-like"/>
    <property type="match status" value="1"/>
</dbReference>
<protein>
    <submittedName>
        <fullName evidence="5">Aldo/keto reductase</fullName>
    </submittedName>
</protein>
<evidence type="ECO:0000313" key="6">
    <source>
        <dbReference type="Proteomes" id="UP001162001"/>
    </source>
</evidence>
<gene>
    <name evidence="5" type="ORF">Fadolivirus_1_1072</name>
</gene>
<organism evidence="5 6">
    <name type="scientific">Fadolivirus FV1/VV64</name>
    <dbReference type="NCBI Taxonomy" id="3070911"/>
    <lineage>
        <taxon>Viruses</taxon>
        <taxon>Varidnaviria</taxon>
        <taxon>Bamfordvirae</taxon>
        <taxon>Nucleocytoviricota</taxon>
        <taxon>Megaviricetes</taxon>
        <taxon>Imitervirales</taxon>
        <taxon>Mimiviridae</taxon>
        <taxon>Klosneuvirinae</taxon>
        <taxon>Fadolivirus</taxon>
        <taxon>Fadolivirus algeromassiliense</taxon>
    </lineage>
</organism>
<dbReference type="EMBL" id="MT418680">
    <property type="protein sequence ID" value="QKF94530.1"/>
    <property type="molecule type" value="Genomic_DNA"/>
</dbReference>
<dbReference type="Pfam" id="PF00248">
    <property type="entry name" value="Aldo_ket_red"/>
    <property type="match status" value="1"/>
</dbReference>
<dbReference type="InterPro" id="IPR023210">
    <property type="entry name" value="NADP_OxRdtase_dom"/>
</dbReference>
<feature type="domain" description="NADP-dependent oxidoreductase" evidence="4">
    <location>
        <begin position="9"/>
        <end position="256"/>
    </location>
</feature>
<name>A0A7D3UTS7_9VIRU</name>
<dbReference type="GO" id="GO:0016616">
    <property type="term" value="F:oxidoreductase activity, acting on the CH-OH group of donors, NAD or NADP as acceptor"/>
    <property type="evidence" value="ECO:0007669"/>
    <property type="project" value="UniProtKB-ARBA"/>
</dbReference>
<evidence type="ECO:0000256" key="2">
    <source>
        <dbReference type="ARBA" id="ARBA00022857"/>
    </source>
</evidence>
<dbReference type="Gene3D" id="3.20.20.100">
    <property type="entry name" value="NADP-dependent oxidoreductase domain"/>
    <property type="match status" value="1"/>
</dbReference>
<dbReference type="Proteomes" id="UP001162001">
    <property type="component" value="Segment"/>
</dbReference>
<dbReference type="PANTHER" id="PTHR43827:SF3">
    <property type="entry name" value="NADP-DEPENDENT OXIDOREDUCTASE DOMAIN-CONTAINING PROTEIN"/>
    <property type="match status" value="1"/>
</dbReference>
<keyword evidence="6" id="KW-1185">Reference proteome</keyword>
<evidence type="ECO:0000256" key="1">
    <source>
        <dbReference type="ARBA" id="ARBA00007905"/>
    </source>
</evidence>
<proteinExistence type="inferred from homology"/>
<dbReference type="PRINTS" id="PR00069">
    <property type="entry name" value="ALDKETRDTASE"/>
</dbReference>